<dbReference type="AlphaFoldDB" id="C5CUX7"/>
<evidence type="ECO:0000313" key="1">
    <source>
        <dbReference type="EMBL" id="ACS20413.1"/>
    </source>
</evidence>
<organism evidence="1">
    <name type="scientific">Variovorax paradoxus (strain S110)</name>
    <dbReference type="NCBI Taxonomy" id="543728"/>
    <lineage>
        <taxon>Bacteria</taxon>
        <taxon>Pseudomonadati</taxon>
        <taxon>Pseudomonadota</taxon>
        <taxon>Betaproteobacteria</taxon>
        <taxon>Burkholderiales</taxon>
        <taxon>Comamonadaceae</taxon>
        <taxon>Variovorax</taxon>
    </lineage>
</organism>
<accession>C5CUX7</accession>
<dbReference type="KEGG" id="vap:Vapar_3798"/>
<dbReference type="STRING" id="543728.Vapar_3798"/>
<dbReference type="HOGENOM" id="CLU_1041855_0_0_4"/>
<protein>
    <submittedName>
        <fullName evidence="1">Uncharacterized protein</fullName>
    </submittedName>
</protein>
<proteinExistence type="predicted"/>
<name>C5CUX7_VARPS</name>
<reference evidence="1" key="1">
    <citation type="submission" date="2009-06" db="EMBL/GenBank/DDBJ databases">
        <title>Complete sequence of chromosome 1 of Variovorax paradoxus S110.</title>
        <authorList>
            <consortium name="US DOE Joint Genome Institute"/>
            <person name="Lucas S."/>
            <person name="Copeland A."/>
            <person name="Lapidus A."/>
            <person name="Glavina del Rio T."/>
            <person name="Tice H."/>
            <person name="Bruce D."/>
            <person name="Goodwin L."/>
            <person name="Pitluck S."/>
            <person name="Chertkov O."/>
            <person name="Brettin T."/>
            <person name="Detter J.C."/>
            <person name="Han C."/>
            <person name="Larimer F."/>
            <person name="Land M."/>
            <person name="Hauser L."/>
            <person name="Kyrpides N."/>
            <person name="Ovchinnikova G."/>
            <person name="Orwin P."/>
            <person name="Leadbetter J.R."/>
            <person name="Spain J.C."/>
            <person name="Han J.I."/>
        </authorList>
    </citation>
    <scope>NUCLEOTIDE SEQUENCE</scope>
    <source>
        <strain evidence="1">S110</strain>
    </source>
</reference>
<gene>
    <name evidence="1" type="ordered locus">Vapar_3798</name>
</gene>
<sequence length="267" mass="28708">MKTTETLNASNELEIRFANGAVVRQTHILKQDRQSGAGYYFGAAVDAVNAHMEAAAAIVKDDNLSAAGRVRKLEPLVIAAVRTVSACAAEVELVAAALDARYAALVAVPELAAGNFADTMKDFEIRQWWRSLSISERGDTLRAIQAGPEFQRIELALLRSPVLIADHELQIVRSAWDKAKCDDSPGESIDITAGRAVVEWGRRGLAQVAGVLVASLGADVWPARRILEVVLAGNERQSAGYRVFGFTPLFAAVVTRQQAQRAATASV</sequence>
<dbReference type="EMBL" id="CP001635">
    <property type="protein sequence ID" value="ACS20413.1"/>
    <property type="molecule type" value="Genomic_DNA"/>
</dbReference>